<keyword evidence="9" id="KW-0406">Ion transport</keyword>
<dbReference type="EMBL" id="LVYD01000124">
    <property type="protein sequence ID" value="OQP57122.1"/>
    <property type="molecule type" value="Genomic_DNA"/>
</dbReference>
<keyword evidence="11 14" id="KW-0472">Membrane</keyword>
<evidence type="ECO:0000313" key="19">
    <source>
        <dbReference type="Proteomes" id="UP000192796"/>
    </source>
</evidence>
<dbReference type="Pfam" id="PF13715">
    <property type="entry name" value="CarbopepD_reg_2"/>
    <property type="match status" value="1"/>
</dbReference>
<accession>A0A1V9FFI1</accession>
<dbReference type="CDD" id="cd01347">
    <property type="entry name" value="ligand_gated_channel"/>
    <property type="match status" value="1"/>
</dbReference>
<evidence type="ECO:0000256" key="3">
    <source>
        <dbReference type="ARBA" id="ARBA00022448"/>
    </source>
</evidence>
<keyword evidence="12 18" id="KW-0675">Receptor</keyword>
<dbReference type="SUPFAM" id="SSF56935">
    <property type="entry name" value="Porins"/>
    <property type="match status" value="1"/>
</dbReference>
<dbReference type="InterPro" id="IPR037066">
    <property type="entry name" value="Plug_dom_sf"/>
</dbReference>
<dbReference type="Gene3D" id="2.170.130.10">
    <property type="entry name" value="TonB-dependent receptor, plug domain"/>
    <property type="match status" value="1"/>
</dbReference>
<comment type="caution">
    <text evidence="18">The sequence shown here is derived from an EMBL/GenBank/DDBJ whole genome shotgun (WGS) entry which is preliminary data.</text>
</comment>
<dbReference type="InterPro" id="IPR010105">
    <property type="entry name" value="TonB_sidphr_rcpt"/>
</dbReference>
<dbReference type="GO" id="GO:0030246">
    <property type="term" value="F:carbohydrate binding"/>
    <property type="evidence" value="ECO:0007669"/>
    <property type="project" value="InterPro"/>
</dbReference>
<keyword evidence="3 14" id="KW-0813">Transport</keyword>
<dbReference type="Pfam" id="PF07715">
    <property type="entry name" value="Plug"/>
    <property type="match status" value="1"/>
</dbReference>
<keyword evidence="6 14" id="KW-0812">Transmembrane</keyword>
<evidence type="ECO:0000256" key="14">
    <source>
        <dbReference type="PROSITE-ProRule" id="PRU01360"/>
    </source>
</evidence>
<dbReference type="AlphaFoldDB" id="A0A1V9FFI1"/>
<evidence type="ECO:0000256" key="1">
    <source>
        <dbReference type="ARBA" id="ARBA00004571"/>
    </source>
</evidence>
<evidence type="ECO:0000256" key="4">
    <source>
        <dbReference type="ARBA" id="ARBA00022452"/>
    </source>
</evidence>
<dbReference type="Proteomes" id="UP000192796">
    <property type="component" value="Unassembled WGS sequence"/>
</dbReference>
<evidence type="ECO:0000256" key="13">
    <source>
        <dbReference type="ARBA" id="ARBA00023237"/>
    </source>
</evidence>
<evidence type="ECO:0000256" key="15">
    <source>
        <dbReference type="RuleBase" id="RU003357"/>
    </source>
</evidence>
<keyword evidence="19" id="KW-1185">Reference proteome</keyword>
<dbReference type="PANTHER" id="PTHR32552">
    <property type="entry name" value="FERRICHROME IRON RECEPTOR-RELATED"/>
    <property type="match status" value="1"/>
</dbReference>
<dbReference type="GO" id="GO:0009279">
    <property type="term" value="C:cell outer membrane"/>
    <property type="evidence" value="ECO:0007669"/>
    <property type="project" value="UniProtKB-SubCell"/>
</dbReference>
<reference evidence="18 19" key="1">
    <citation type="submission" date="2016-03" db="EMBL/GenBank/DDBJ databases">
        <title>Niastella vici sp. nov., isolated from farmland soil.</title>
        <authorList>
            <person name="Chen L."/>
            <person name="Wang D."/>
            <person name="Yang S."/>
            <person name="Wang G."/>
        </authorList>
    </citation>
    <scope>NUCLEOTIDE SEQUENCE [LARGE SCALE GENOMIC DNA]</scope>
    <source>
        <strain evidence="18 19">DJ57</strain>
    </source>
</reference>
<dbReference type="Gene3D" id="2.40.170.20">
    <property type="entry name" value="TonB-dependent receptor, beta-barrel domain"/>
    <property type="match status" value="1"/>
</dbReference>
<feature type="domain" description="TonB-dependent receptor plug" evidence="17">
    <location>
        <begin position="171"/>
        <end position="269"/>
    </location>
</feature>
<dbReference type="Pfam" id="PF00593">
    <property type="entry name" value="TonB_dep_Rec_b-barrel"/>
    <property type="match status" value="1"/>
</dbReference>
<evidence type="ECO:0000259" key="17">
    <source>
        <dbReference type="Pfam" id="PF07715"/>
    </source>
</evidence>
<sequence length="835" mass="92318">MSAYGTGPRFAGLFFAKNFDNVIRLYTLLLTALLASTGSYSQTAMLTAPTNQAVALPEDKETGVVQGSIQTTDKQPAAYVTITLKGANRSTYSNENGSYILKNIKPGQYTLLVTMAGLESKEQVITVKANEVAEVNFTLAENHKQLDEVIVTTHKSLNTQPVNAGKIALNPMDVPQSLSVINQGLIREQQALRLSDVIRNVNGVYVTTTRGNVQESFGARGYALGSTNLFKNGFRINSTVLPEMSSLEKVEILKGSAAILYGQVAPGGIVNMVTKQPKFNFGGEVSMRVGSYDLYKPTFDIYGPINSSIAYRVNGTYEKAGSFRDQVSSDRYYVNPSLLFKLGKRTEIIAEGDYLYNKFTPDFGIGSIGDKNIPDVPRSRFMGTPWQYNKIWQTTSTLTLKHQLSANWKINTSYSYQNYKRDYYAVERIQADSTGKWKRPLGRIYTTEKFYAGQFNLIGKFNTGQIEHNLLTGIDADRTVTFNNDYDVTNQIYDSINVLDLGKYAARTDIPVATAIRERLAPVNRFGVFVQDLIKLSPTFNLLAGVRWAYVETRGIDSTNLTNGTKVTGVTRYDKAFSPRFGLVYKPFNSTSFFVSYSNSFSTNTGQDIYGKAIKPSLIDQYEAGVKNQFMNGMLSANVTVYRIKNNNLAQTAPYTLDGKQNSNTNIKMLGGETTSDGVEVDLAASPLNGLNITAGYSYNYMRYTKTDTTVGSFKTGERLVNNPAHTANGSIFYTFGKGALEGLKVGTTIVYIGDRVGGWNSDVTKTNPVTYRDRRIFVSGFTTIDLSAGYTFKKVAVLAKVSNLTNTYNVYVHENYSINPIPPAQFSATVSYKF</sequence>
<dbReference type="PROSITE" id="PS52016">
    <property type="entry name" value="TONB_DEPENDENT_REC_3"/>
    <property type="match status" value="1"/>
</dbReference>
<evidence type="ECO:0000256" key="5">
    <source>
        <dbReference type="ARBA" id="ARBA00022496"/>
    </source>
</evidence>
<evidence type="ECO:0000256" key="10">
    <source>
        <dbReference type="ARBA" id="ARBA00023077"/>
    </source>
</evidence>
<evidence type="ECO:0000256" key="8">
    <source>
        <dbReference type="ARBA" id="ARBA00023004"/>
    </source>
</evidence>
<proteinExistence type="inferred from homology"/>
<dbReference type="InterPro" id="IPR000531">
    <property type="entry name" value="Beta-barrel_TonB"/>
</dbReference>
<name>A0A1V9FFI1_9BACT</name>
<dbReference type="InterPro" id="IPR013784">
    <property type="entry name" value="Carb-bd-like_fold"/>
</dbReference>
<evidence type="ECO:0000256" key="12">
    <source>
        <dbReference type="ARBA" id="ARBA00023170"/>
    </source>
</evidence>
<keyword evidence="13 14" id="KW-0998">Cell outer membrane</keyword>
<feature type="domain" description="TonB-dependent receptor-like beta-barrel" evidence="16">
    <location>
        <begin position="351"/>
        <end position="805"/>
    </location>
</feature>
<keyword evidence="8" id="KW-0408">Iron</keyword>
<evidence type="ECO:0000256" key="9">
    <source>
        <dbReference type="ARBA" id="ARBA00023065"/>
    </source>
</evidence>
<dbReference type="GO" id="GO:0015891">
    <property type="term" value="P:siderophore transport"/>
    <property type="evidence" value="ECO:0007669"/>
    <property type="project" value="InterPro"/>
</dbReference>
<evidence type="ECO:0000256" key="6">
    <source>
        <dbReference type="ARBA" id="ARBA00022692"/>
    </source>
</evidence>
<dbReference type="SUPFAM" id="SSF49452">
    <property type="entry name" value="Starch-binding domain-like"/>
    <property type="match status" value="1"/>
</dbReference>
<evidence type="ECO:0000259" key="16">
    <source>
        <dbReference type="Pfam" id="PF00593"/>
    </source>
</evidence>
<dbReference type="Gene3D" id="2.60.40.1120">
    <property type="entry name" value="Carboxypeptidase-like, regulatory domain"/>
    <property type="match status" value="1"/>
</dbReference>
<gene>
    <name evidence="18" type="ORF">A3860_11195</name>
</gene>
<evidence type="ECO:0000256" key="7">
    <source>
        <dbReference type="ARBA" id="ARBA00022729"/>
    </source>
</evidence>
<evidence type="ECO:0000313" key="18">
    <source>
        <dbReference type="EMBL" id="OQP57122.1"/>
    </source>
</evidence>
<evidence type="ECO:0000256" key="2">
    <source>
        <dbReference type="ARBA" id="ARBA00009810"/>
    </source>
</evidence>
<dbReference type="GO" id="GO:0015344">
    <property type="term" value="F:siderophore uptake transmembrane transporter activity"/>
    <property type="evidence" value="ECO:0007669"/>
    <property type="project" value="TreeGrafter"/>
</dbReference>
<keyword evidence="4 14" id="KW-1134">Transmembrane beta strand</keyword>
<dbReference type="InterPro" id="IPR036942">
    <property type="entry name" value="Beta-barrel_TonB_sf"/>
</dbReference>
<comment type="similarity">
    <text evidence="2 14 15">Belongs to the TonB-dependent receptor family.</text>
</comment>
<dbReference type="GO" id="GO:0038023">
    <property type="term" value="F:signaling receptor activity"/>
    <property type="evidence" value="ECO:0007669"/>
    <property type="project" value="InterPro"/>
</dbReference>
<keyword evidence="5" id="KW-0410">Iron transport</keyword>
<protein>
    <submittedName>
        <fullName evidence="18">TonB-dependent receptor</fullName>
    </submittedName>
</protein>
<keyword evidence="7" id="KW-0732">Signal</keyword>
<comment type="subcellular location">
    <subcellularLocation>
        <location evidence="1 14">Cell outer membrane</location>
        <topology evidence="1 14">Multi-pass membrane protein</topology>
    </subcellularLocation>
</comment>
<dbReference type="PANTHER" id="PTHR32552:SF68">
    <property type="entry name" value="FERRICHROME OUTER MEMBRANE TRANSPORTER_PHAGE RECEPTOR"/>
    <property type="match status" value="1"/>
</dbReference>
<keyword evidence="10 15" id="KW-0798">TonB box</keyword>
<dbReference type="STRING" id="1703345.A3860_11195"/>
<evidence type="ECO:0000256" key="11">
    <source>
        <dbReference type="ARBA" id="ARBA00023136"/>
    </source>
</evidence>
<dbReference type="InterPro" id="IPR012910">
    <property type="entry name" value="Plug_dom"/>
</dbReference>
<organism evidence="18 19">
    <name type="scientific">Niastella vici</name>
    <dbReference type="NCBI Taxonomy" id="1703345"/>
    <lineage>
        <taxon>Bacteria</taxon>
        <taxon>Pseudomonadati</taxon>
        <taxon>Bacteroidota</taxon>
        <taxon>Chitinophagia</taxon>
        <taxon>Chitinophagales</taxon>
        <taxon>Chitinophagaceae</taxon>
        <taxon>Niastella</taxon>
    </lineage>
</organism>
<dbReference type="NCBIfam" id="TIGR01783">
    <property type="entry name" value="TonB-siderophor"/>
    <property type="match status" value="1"/>
</dbReference>
<dbReference type="InterPro" id="IPR039426">
    <property type="entry name" value="TonB-dep_rcpt-like"/>
</dbReference>